<comment type="caution">
    <text evidence="4">The sequence shown here is derived from an EMBL/GenBank/DDBJ whole genome shotgun (WGS) entry which is preliminary data.</text>
</comment>
<feature type="compositionally biased region" description="Polar residues" evidence="1">
    <location>
        <begin position="333"/>
        <end position="343"/>
    </location>
</feature>
<reference evidence="4 5" key="1">
    <citation type="journal article" date="2012" name="J. Bacteriol.">
        <title>Genome Sequence of n-Alkane-Degrading Hydrocarboniphaga effusa Strain AP103T (ATCC BAA-332T).</title>
        <authorList>
            <person name="Chang H.K."/>
            <person name="Zylstra G.J."/>
            <person name="Chae J.C."/>
        </authorList>
    </citation>
    <scope>NUCLEOTIDE SEQUENCE [LARGE SCALE GENOMIC DNA]</scope>
    <source>
        <strain evidence="4 5">AP103</strain>
    </source>
</reference>
<dbReference type="PROSITE" id="PS51724">
    <property type="entry name" value="SPOR"/>
    <property type="match status" value="1"/>
</dbReference>
<protein>
    <recommendedName>
        <fullName evidence="3">SPOR domain-containing protein</fullName>
    </recommendedName>
</protein>
<dbReference type="Proteomes" id="UP000003704">
    <property type="component" value="Unassembled WGS sequence"/>
</dbReference>
<evidence type="ECO:0000256" key="1">
    <source>
        <dbReference type="SAM" id="MobiDB-lite"/>
    </source>
</evidence>
<feature type="region of interest" description="Disordered" evidence="1">
    <location>
        <begin position="242"/>
        <end position="377"/>
    </location>
</feature>
<evidence type="ECO:0000256" key="2">
    <source>
        <dbReference type="SAM" id="SignalP"/>
    </source>
</evidence>
<gene>
    <name evidence="4" type="ORF">WQQ_05820</name>
</gene>
<feature type="compositionally biased region" description="Low complexity" evidence="1">
    <location>
        <begin position="354"/>
        <end position="367"/>
    </location>
</feature>
<evidence type="ECO:0000259" key="3">
    <source>
        <dbReference type="PROSITE" id="PS51724"/>
    </source>
</evidence>
<feature type="chain" id="PRO_5003714035" description="SPOR domain-containing protein" evidence="2">
    <location>
        <begin position="41"/>
        <end position="478"/>
    </location>
</feature>
<dbReference type="InterPro" id="IPR036680">
    <property type="entry name" value="SPOR-like_sf"/>
</dbReference>
<dbReference type="AlphaFoldDB" id="I8T924"/>
<dbReference type="PRINTS" id="PR01217">
    <property type="entry name" value="PRICHEXTENSN"/>
</dbReference>
<proteinExistence type="predicted"/>
<dbReference type="Gene3D" id="3.30.70.1070">
    <property type="entry name" value="Sporulation related repeat"/>
    <property type="match status" value="1"/>
</dbReference>
<dbReference type="Pfam" id="PF05036">
    <property type="entry name" value="SPOR"/>
    <property type="match status" value="1"/>
</dbReference>
<organism evidence="4 5">
    <name type="scientific">Hydrocarboniphaga effusa AP103</name>
    <dbReference type="NCBI Taxonomy" id="1172194"/>
    <lineage>
        <taxon>Bacteria</taxon>
        <taxon>Pseudomonadati</taxon>
        <taxon>Pseudomonadota</taxon>
        <taxon>Gammaproteobacteria</taxon>
        <taxon>Nevskiales</taxon>
        <taxon>Nevskiaceae</taxon>
        <taxon>Hydrocarboniphaga</taxon>
    </lineage>
</organism>
<dbReference type="GO" id="GO:0042834">
    <property type="term" value="F:peptidoglycan binding"/>
    <property type="evidence" value="ECO:0007669"/>
    <property type="project" value="InterPro"/>
</dbReference>
<feature type="signal peptide" evidence="2">
    <location>
        <begin position="1"/>
        <end position="40"/>
    </location>
</feature>
<keyword evidence="2" id="KW-0732">Signal</keyword>
<accession>I8T924</accession>
<dbReference type="EMBL" id="AKGD01000001">
    <property type="protein sequence ID" value="EIT70445.1"/>
    <property type="molecule type" value="Genomic_DNA"/>
</dbReference>
<keyword evidence="5" id="KW-1185">Reference proteome</keyword>
<dbReference type="SUPFAM" id="SSF110997">
    <property type="entry name" value="Sporulation related repeat"/>
    <property type="match status" value="1"/>
</dbReference>
<dbReference type="STRING" id="1172194.WQQ_05820"/>
<evidence type="ECO:0000313" key="5">
    <source>
        <dbReference type="Proteomes" id="UP000003704"/>
    </source>
</evidence>
<dbReference type="InterPro" id="IPR007730">
    <property type="entry name" value="SPOR-like_dom"/>
</dbReference>
<feature type="domain" description="SPOR" evidence="3">
    <location>
        <begin position="399"/>
        <end position="478"/>
    </location>
</feature>
<sequence>MVNSLHCRLTTARRLRMKSAVAFCLAAVTAFALMPVAAYAQGQLLRIQELQGKAELQRGGRSQAAAEGGVLQADDVLVLGSGARAALKLGRHGLLELGPGSSVQIERLPFATYATDLRTVLRLQKGYLRVIWKQPPLDIHWPLFVYVDTDSANLITGEYFFEKTSLGKAGEGRALCSAEGDLTLTGAGHADSTKVEADSCWIVAPGVAGLRKAVDMDDWIAVRQDRTLGRMAQAPRTAVAAASAPAPATASAPPAVAAATPQPAKPAERPVEKPQVTQTPTAVPGLGPGADTLAAAQPTLPAYVPKPKPATERPTPATSALAPTSVPAYVPSSAPTPSAQTVTPTPPSRPAYQPSSVAATPGGAPATNPAPAPLPAYKPATPAPAAVVEAPKPTPKPAAASSGRWAVNIASVPDRPSAQKELARLGKSGFAGAIAEAEVKGKTWYRIQIQGLQSREEAHDIAEQLKSAGYAAPWVIKP</sequence>
<evidence type="ECO:0000313" key="4">
    <source>
        <dbReference type="EMBL" id="EIT70445.1"/>
    </source>
</evidence>
<name>I8T924_9GAMM</name>
<feature type="compositionally biased region" description="Low complexity" evidence="1">
    <location>
        <begin position="242"/>
        <end position="262"/>
    </location>
</feature>